<comment type="caution">
    <text evidence="1">The sequence shown here is derived from an EMBL/GenBank/DDBJ whole genome shotgun (WGS) entry which is preliminary data.</text>
</comment>
<gene>
    <name evidence="1" type="ORF">C1H46_029124</name>
</gene>
<name>A0A540LFR9_MALBA</name>
<dbReference type="EMBL" id="VIEB01000602">
    <property type="protein sequence ID" value="TQD85325.1"/>
    <property type="molecule type" value="Genomic_DNA"/>
</dbReference>
<dbReference type="AlphaFoldDB" id="A0A540LFR9"/>
<evidence type="ECO:0000313" key="1">
    <source>
        <dbReference type="EMBL" id="TQD85325.1"/>
    </source>
</evidence>
<protein>
    <submittedName>
        <fullName evidence="1">Uncharacterized protein</fullName>
    </submittedName>
</protein>
<sequence length="133" mass="15150">MFGDFFSHFLRDGWAGRERERGQRACCAFFVRFLCESEAVVIIFSQTSKLSDFSSSRKHPSSSFRVSLCELPSFFWVSTTLMATSKAAFTFNFILPKATNVAPMMGRVRSLSPIHSRSSVPFCMSDEWLDFES</sequence>
<proteinExistence type="predicted"/>
<reference evidence="1 2" key="1">
    <citation type="journal article" date="2019" name="G3 (Bethesda)">
        <title>Sequencing of a Wild Apple (Malus baccata) Genome Unravels the Differences Between Cultivated and Wild Apple Species Regarding Disease Resistance and Cold Tolerance.</title>
        <authorList>
            <person name="Chen X."/>
        </authorList>
    </citation>
    <scope>NUCLEOTIDE SEQUENCE [LARGE SCALE GENOMIC DNA]</scope>
    <source>
        <strain evidence="2">cv. Shandingzi</strain>
        <tissue evidence="1">Leaves</tissue>
    </source>
</reference>
<keyword evidence="2" id="KW-1185">Reference proteome</keyword>
<accession>A0A540LFR9</accession>
<dbReference type="Proteomes" id="UP000315295">
    <property type="component" value="Unassembled WGS sequence"/>
</dbReference>
<evidence type="ECO:0000313" key="2">
    <source>
        <dbReference type="Proteomes" id="UP000315295"/>
    </source>
</evidence>
<organism evidence="1 2">
    <name type="scientific">Malus baccata</name>
    <name type="common">Siberian crab apple</name>
    <name type="synonym">Pyrus baccata</name>
    <dbReference type="NCBI Taxonomy" id="106549"/>
    <lineage>
        <taxon>Eukaryota</taxon>
        <taxon>Viridiplantae</taxon>
        <taxon>Streptophyta</taxon>
        <taxon>Embryophyta</taxon>
        <taxon>Tracheophyta</taxon>
        <taxon>Spermatophyta</taxon>
        <taxon>Magnoliopsida</taxon>
        <taxon>eudicotyledons</taxon>
        <taxon>Gunneridae</taxon>
        <taxon>Pentapetalae</taxon>
        <taxon>rosids</taxon>
        <taxon>fabids</taxon>
        <taxon>Rosales</taxon>
        <taxon>Rosaceae</taxon>
        <taxon>Amygdaloideae</taxon>
        <taxon>Maleae</taxon>
        <taxon>Malus</taxon>
    </lineage>
</organism>